<dbReference type="InterPro" id="IPR006186">
    <property type="entry name" value="Ser/Thr-sp_prot-phosphatase"/>
</dbReference>
<reference evidence="5 7" key="1">
    <citation type="submission" date="2008-03" db="EMBL/GenBank/DDBJ databases">
        <title>Annotation of Ixodes scapularis.</title>
        <authorList>
            <consortium name="Ixodes scapularis Genome Project Consortium"/>
            <person name="Caler E."/>
            <person name="Hannick L.I."/>
            <person name="Bidwell S."/>
            <person name="Joardar V."/>
            <person name="Thiagarajan M."/>
            <person name="Amedeo P."/>
            <person name="Galinsky K.J."/>
            <person name="Schobel S."/>
            <person name="Inman J."/>
            <person name="Hostetler J."/>
            <person name="Miller J."/>
            <person name="Hammond M."/>
            <person name="Megy K."/>
            <person name="Lawson D."/>
            <person name="Kodira C."/>
            <person name="Sutton G."/>
            <person name="Meyer J."/>
            <person name="Hill C.A."/>
            <person name="Birren B."/>
            <person name="Nene V."/>
            <person name="Collins F."/>
            <person name="Alarcon-Chaidez F."/>
            <person name="Wikel S."/>
            <person name="Strausberg R."/>
        </authorList>
    </citation>
    <scope>NUCLEOTIDE SEQUENCE [LARGE SCALE GENOMIC DNA]</scope>
    <source>
        <strain evidence="7">Wikel</strain>
        <strain evidence="5">Wikel colony</strain>
    </source>
</reference>
<dbReference type="SUPFAM" id="SSF47473">
    <property type="entry name" value="EF-hand"/>
    <property type="match status" value="1"/>
</dbReference>
<keyword evidence="8" id="KW-1267">Proteomics identification</keyword>
<dbReference type="AlphaFoldDB" id="B7PLG4"/>
<dbReference type="Gene3D" id="1.10.238.10">
    <property type="entry name" value="EF-hand"/>
    <property type="match status" value="1"/>
</dbReference>
<feature type="domain" description="EF-hand" evidence="4">
    <location>
        <begin position="270"/>
        <end position="305"/>
    </location>
</feature>
<keyword evidence="3 5" id="KW-0378">Hydrolase</keyword>
<dbReference type="PaxDb" id="6945-B7PLG4"/>
<dbReference type="EMBL" id="ABJB010397996">
    <property type="status" value="NOT_ANNOTATED_CDS"/>
    <property type="molecule type" value="Genomic_DNA"/>
</dbReference>
<comment type="catalytic activity">
    <reaction evidence="3">
        <text>O-phospho-L-threonyl-[protein] + H2O = L-threonyl-[protein] + phosphate</text>
        <dbReference type="Rhea" id="RHEA:47004"/>
        <dbReference type="Rhea" id="RHEA-COMP:11060"/>
        <dbReference type="Rhea" id="RHEA-COMP:11605"/>
        <dbReference type="ChEBI" id="CHEBI:15377"/>
        <dbReference type="ChEBI" id="CHEBI:30013"/>
        <dbReference type="ChEBI" id="CHEBI:43474"/>
        <dbReference type="ChEBI" id="CHEBI:61977"/>
        <dbReference type="EC" id="3.1.3.16"/>
    </reaction>
</comment>
<dbReference type="Pfam" id="PF00149">
    <property type="entry name" value="Metallophos"/>
    <property type="match status" value="1"/>
</dbReference>
<evidence type="ECO:0007829" key="8">
    <source>
        <dbReference type="PeptideAtlas" id="B7PLG4"/>
    </source>
</evidence>
<dbReference type="FunFam" id="3.60.21.10:FF:000214">
    <property type="entry name" value="Serine/threonine-protein phosphatase"/>
    <property type="match status" value="1"/>
</dbReference>
<dbReference type="InterPro" id="IPR029052">
    <property type="entry name" value="Metallo-depent_PP-like"/>
</dbReference>
<dbReference type="InterPro" id="IPR004843">
    <property type="entry name" value="Calcineurin-like_PHP"/>
</dbReference>
<dbReference type="PANTHER" id="PTHR11668:SF496">
    <property type="entry name" value="SERINE_THREONINE-PROTEIN PHOSPHATASE"/>
    <property type="match status" value="1"/>
</dbReference>
<sequence length="825" mass="92902">MAVATSSPPRRTDDAVQTFDDCVVLLCYNHEMRCGLVEGASKGLWLPYKDIAQGESWESAVESLLKELSLKTYANQGMIQMLRIQPGLNRAFFTRVIFMIRVPEVLDQGADEMGEQVRLQWIAVEEIQRMAKLRPYPFMGVEPTELCKQLLHNKTLPPNCDFVEINATTALTSQTVSAKSQIEQMLESAKFGQPEQDMVRFDFFRFARPSTYMNEHVFQSYLSSLGWDKTPYLGDLFRAMDVHNRGALTWKELVLGLAAMEPGTQHGGTPGELRCRHIFRLYDGNCDGVMEYAEFRTGRRGPASDSAHVLIRGRCRKMVKDIQEMRGITMDEAALDKFTSTSAASFNLPFGGQLPLNEFLLAVGQLKFRGTSLLFRSPSSILPALKKKYTQESLIEPVSKKSKMFHPTIGSDVMDQSVTSEESVPADTTHRFQSPLGHYELATHSVKVRRTGTLVDVLSLWDLEGTSAVTKSSRLSEKTRFERLPSMDSFNQKSHANEMLAGLRYFERAIRKENLENRVGAGRMPKDQFSWGEVDRQALARCLVAMCKQTREVMFAEPRLLKLSVPTYILGDIHGNYRDLVCFEKALWRMGPVLTPANFLFLGDYVDRGEHGVEVIAHLFAQKILAPDKFYLLRGNHEVRNVQKMFTFYNECVNKFGDRVGVEVWEQINACFDVMPIAAIVDSKVFCVHGGIPPPWLGGGFLAAINQIPKPLNDPENQSPLAWELMWSDPISSEAATEAQKAFLPNAKRGTAHMFSAEALEEFLSRNELSHVVRAHEVQQAGFQVQQKGKLLTVFSSSHYCGGSNEAACILADRQKLRTIRLDTT</sequence>
<dbReference type="PROSITE" id="PS00125">
    <property type="entry name" value="SER_THR_PHOSPHATASE"/>
    <property type="match status" value="1"/>
</dbReference>
<evidence type="ECO:0000313" key="7">
    <source>
        <dbReference type="Proteomes" id="UP000001555"/>
    </source>
</evidence>
<dbReference type="EMBL" id="ABJB010825321">
    <property type="status" value="NOT_ANNOTATED_CDS"/>
    <property type="molecule type" value="Genomic_DNA"/>
</dbReference>
<dbReference type="Gene3D" id="3.60.21.10">
    <property type="match status" value="1"/>
</dbReference>
<dbReference type="VEuPathDB" id="VectorBase:ISCI005791"/>
<keyword evidence="7" id="KW-1185">Reference proteome</keyword>
<dbReference type="GO" id="GO:0004722">
    <property type="term" value="F:protein serine/threonine phosphatase activity"/>
    <property type="evidence" value="ECO:0000318"/>
    <property type="project" value="GO_Central"/>
</dbReference>
<dbReference type="GO" id="GO:0005634">
    <property type="term" value="C:nucleus"/>
    <property type="evidence" value="ECO:0000318"/>
    <property type="project" value="GO_Central"/>
</dbReference>
<evidence type="ECO:0000259" key="4">
    <source>
        <dbReference type="PROSITE" id="PS50222"/>
    </source>
</evidence>
<evidence type="ECO:0000256" key="2">
    <source>
        <dbReference type="ARBA" id="ARBA00022837"/>
    </source>
</evidence>
<evidence type="ECO:0000313" key="6">
    <source>
        <dbReference type="EnsemblMetazoa" id="ISCW005791-PA"/>
    </source>
</evidence>
<dbReference type="VEuPathDB" id="VectorBase:ISCP_033739"/>
<dbReference type="PROSITE" id="PS00018">
    <property type="entry name" value="EF_HAND_1"/>
    <property type="match status" value="1"/>
</dbReference>
<dbReference type="PANTHER" id="PTHR11668">
    <property type="entry name" value="SERINE/THREONINE PROTEIN PHOSPHATASE"/>
    <property type="match status" value="1"/>
</dbReference>
<dbReference type="InterPro" id="IPR018247">
    <property type="entry name" value="EF_Hand_1_Ca_BS"/>
</dbReference>
<evidence type="ECO:0000256" key="1">
    <source>
        <dbReference type="ARBA" id="ARBA00008294"/>
    </source>
</evidence>
<dbReference type="GO" id="GO:0005509">
    <property type="term" value="F:calcium ion binding"/>
    <property type="evidence" value="ECO:0007669"/>
    <property type="project" value="InterPro"/>
</dbReference>
<comment type="similarity">
    <text evidence="1 3">Belongs to the PPP phosphatase family.</text>
</comment>
<dbReference type="EMBL" id="ABJB010331057">
    <property type="status" value="NOT_ANNOTATED_CDS"/>
    <property type="molecule type" value="Genomic_DNA"/>
</dbReference>
<dbReference type="InParanoid" id="B7PLG4"/>
<accession>B7PLG4</accession>
<dbReference type="STRING" id="6945.B7PLG4"/>
<dbReference type="PROSITE" id="PS50222">
    <property type="entry name" value="EF_HAND_2"/>
    <property type="match status" value="1"/>
</dbReference>
<gene>
    <name evidence="5" type="ORF">IscW_ISCW005791</name>
</gene>
<dbReference type="FunFam" id="1.10.238.10:FF:000876">
    <property type="entry name" value="Serine/threonine-protein phosphatase"/>
    <property type="match status" value="1"/>
</dbReference>
<organism>
    <name type="scientific">Ixodes scapularis</name>
    <name type="common">Black-legged tick</name>
    <name type="synonym">Deer tick</name>
    <dbReference type="NCBI Taxonomy" id="6945"/>
    <lineage>
        <taxon>Eukaryota</taxon>
        <taxon>Metazoa</taxon>
        <taxon>Ecdysozoa</taxon>
        <taxon>Arthropoda</taxon>
        <taxon>Chelicerata</taxon>
        <taxon>Arachnida</taxon>
        <taxon>Acari</taxon>
        <taxon>Parasitiformes</taxon>
        <taxon>Ixodida</taxon>
        <taxon>Ixodoidea</taxon>
        <taxon>Ixodidae</taxon>
        <taxon>Ixodinae</taxon>
        <taxon>Ixodes</taxon>
    </lineage>
</organism>
<dbReference type="EMBL" id="ABJB010472553">
    <property type="status" value="NOT_ANNOTATED_CDS"/>
    <property type="molecule type" value="Genomic_DNA"/>
</dbReference>
<dbReference type="EC" id="3.1.3.16" evidence="3"/>
<proteinExistence type="evidence at protein level"/>
<dbReference type="InterPro" id="IPR050341">
    <property type="entry name" value="PP1_catalytic_subunit"/>
</dbReference>
<dbReference type="SUPFAM" id="SSF56300">
    <property type="entry name" value="Metallo-dependent phosphatases"/>
    <property type="match status" value="1"/>
</dbReference>
<dbReference type="VEuPathDB" id="VectorBase:ISCW005791"/>
<name>B7PLG4_IXOSC</name>
<dbReference type="InterPro" id="IPR011992">
    <property type="entry name" value="EF-hand-dom_pair"/>
</dbReference>
<dbReference type="HOGENOM" id="CLU_018890_0_0_1"/>
<dbReference type="SMART" id="SM00156">
    <property type="entry name" value="PP2Ac"/>
    <property type="match status" value="1"/>
</dbReference>
<dbReference type="EnsemblMetazoa" id="ISCW005791-RA">
    <property type="protein sequence ID" value="ISCW005791-PA"/>
    <property type="gene ID" value="ISCW005791"/>
</dbReference>
<dbReference type="EMBL" id="ABJB010556623">
    <property type="status" value="NOT_ANNOTATED_CDS"/>
    <property type="molecule type" value="Genomic_DNA"/>
</dbReference>
<dbReference type="EMBL" id="DS740244">
    <property type="protein sequence ID" value="EEC07436.1"/>
    <property type="molecule type" value="Genomic_DNA"/>
</dbReference>
<dbReference type="InterPro" id="IPR002048">
    <property type="entry name" value="EF_hand_dom"/>
</dbReference>
<reference evidence="6" key="2">
    <citation type="submission" date="2020-05" db="UniProtKB">
        <authorList>
            <consortium name="EnsemblMetazoa"/>
        </authorList>
    </citation>
    <scope>IDENTIFICATION</scope>
    <source>
        <strain evidence="6">wikel</strain>
    </source>
</reference>
<dbReference type="EMBL" id="ABJB010956490">
    <property type="status" value="NOT_ANNOTATED_CDS"/>
    <property type="molecule type" value="Genomic_DNA"/>
</dbReference>
<dbReference type="GO" id="GO:0005737">
    <property type="term" value="C:cytoplasm"/>
    <property type="evidence" value="ECO:0000318"/>
    <property type="project" value="GO_Central"/>
</dbReference>
<evidence type="ECO:0000256" key="3">
    <source>
        <dbReference type="RuleBase" id="RU004273"/>
    </source>
</evidence>
<dbReference type="PRINTS" id="PR00114">
    <property type="entry name" value="STPHPHTASE"/>
</dbReference>
<dbReference type="OrthoDB" id="256429at2759"/>
<protein>
    <recommendedName>
        <fullName evidence="3">Serine/threonine-protein phosphatase</fullName>
        <ecNumber evidence="3">3.1.3.16</ecNumber>
    </recommendedName>
</protein>
<dbReference type="CDD" id="cd00144">
    <property type="entry name" value="MPP_PPP_family"/>
    <property type="match status" value="1"/>
</dbReference>
<dbReference type="Proteomes" id="UP000001555">
    <property type="component" value="Unassembled WGS sequence"/>
</dbReference>
<evidence type="ECO:0000313" key="5">
    <source>
        <dbReference type="EMBL" id="EEC07436.1"/>
    </source>
</evidence>
<dbReference type="EMBL" id="ABJB010418677">
    <property type="status" value="NOT_ANNOTATED_CDS"/>
    <property type="molecule type" value="Genomic_DNA"/>
</dbReference>
<keyword evidence="2" id="KW-0106">Calcium</keyword>